<reference evidence="2 3" key="1">
    <citation type="journal article" date="2021" name="BMC Genomics">
        <title>Datura genome reveals duplications of psychoactive alkaloid biosynthetic genes and high mutation rate following tissue culture.</title>
        <authorList>
            <person name="Rajewski A."/>
            <person name="Carter-House D."/>
            <person name="Stajich J."/>
            <person name="Litt A."/>
        </authorList>
    </citation>
    <scope>NUCLEOTIDE SEQUENCE [LARGE SCALE GENOMIC DNA]</scope>
    <source>
        <strain evidence="2">AR-01</strain>
    </source>
</reference>
<feature type="region of interest" description="Disordered" evidence="1">
    <location>
        <begin position="1"/>
        <end position="20"/>
    </location>
</feature>
<evidence type="ECO:0000256" key="1">
    <source>
        <dbReference type="SAM" id="MobiDB-lite"/>
    </source>
</evidence>
<evidence type="ECO:0000313" key="2">
    <source>
        <dbReference type="EMBL" id="MCD7458769.1"/>
    </source>
</evidence>
<name>A0ABS8SJR7_DATST</name>
<accession>A0ABS8SJR7</accession>
<dbReference type="Proteomes" id="UP000823775">
    <property type="component" value="Unassembled WGS sequence"/>
</dbReference>
<keyword evidence="3" id="KW-1185">Reference proteome</keyword>
<sequence>MAMSATNQPPFQADQVATQPATTEQGILDYTKILKPHSLNNSTSLLKRNVQANPNLPRNPFKQNHVRMDIENKETGAIRMEKKGRKIYGRMICPKIMGTSIRRRLKDIIRISAKHEGITTNWIIS</sequence>
<comment type="caution">
    <text evidence="2">The sequence shown here is derived from an EMBL/GenBank/DDBJ whole genome shotgun (WGS) entry which is preliminary data.</text>
</comment>
<dbReference type="EMBL" id="JACEIK010000539">
    <property type="protein sequence ID" value="MCD7458769.1"/>
    <property type="molecule type" value="Genomic_DNA"/>
</dbReference>
<proteinExistence type="predicted"/>
<organism evidence="2 3">
    <name type="scientific">Datura stramonium</name>
    <name type="common">Jimsonweed</name>
    <name type="synonym">Common thornapple</name>
    <dbReference type="NCBI Taxonomy" id="4076"/>
    <lineage>
        <taxon>Eukaryota</taxon>
        <taxon>Viridiplantae</taxon>
        <taxon>Streptophyta</taxon>
        <taxon>Embryophyta</taxon>
        <taxon>Tracheophyta</taxon>
        <taxon>Spermatophyta</taxon>
        <taxon>Magnoliopsida</taxon>
        <taxon>eudicotyledons</taxon>
        <taxon>Gunneridae</taxon>
        <taxon>Pentapetalae</taxon>
        <taxon>asterids</taxon>
        <taxon>lamiids</taxon>
        <taxon>Solanales</taxon>
        <taxon>Solanaceae</taxon>
        <taxon>Solanoideae</taxon>
        <taxon>Datureae</taxon>
        <taxon>Datura</taxon>
    </lineage>
</organism>
<evidence type="ECO:0000313" key="3">
    <source>
        <dbReference type="Proteomes" id="UP000823775"/>
    </source>
</evidence>
<gene>
    <name evidence="2" type="ORF">HAX54_039107</name>
</gene>
<protein>
    <submittedName>
        <fullName evidence="2">Uncharacterized protein</fullName>
    </submittedName>
</protein>